<dbReference type="Gene3D" id="3.80.10.10">
    <property type="entry name" value="Ribonuclease Inhibitor"/>
    <property type="match status" value="1"/>
</dbReference>
<organism evidence="1 2">
    <name type="scientific">Cylindrobasidium torrendii FP15055 ss-10</name>
    <dbReference type="NCBI Taxonomy" id="1314674"/>
    <lineage>
        <taxon>Eukaryota</taxon>
        <taxon>Fungi</taxon>
        <taxon>Dikarya</taxon>
        <taxon>Basidiomycota</taxon>
        <taxon>Agaricomycotina</taxon>
        <taxon>Agaricomycetes</taxon>
        <taxon>Agaricomycetidae</taxon>
        <taxon>Agaricales</taxon>
        <taxon>Marasmiineae</taxon>
        <taxon>Physalacriaceae</taxon>
        <taxon>Cylindrobasidium</taxon>
    </lineage>
</organism>
<dbReference type="AlphaFoldDB" id="A0A0D7BCY2"/>
<proteinExistence type="predicted"/>
<reference evidence="1 2" key="1">
    <citation type="journal article" date="2015" name="Fungal Genet. Biol.">
        <title>Evolution of novel wood decay mechanisms in Agaricales revealed by the genome sequences of Fistulina hepatica and Cylindrobasidium torrendii.</title>
        <authorList>
            <person name="Floudas D."/>
            <person name="Held B.W."/>
            <person name="Riley R."/>
            <person name="Nagy L.G."/>
            <person name="Koehler G."/>
            <person name="Ransdell A.S."/>
            <person name="Younus H."/>
            <person name="Chow J."/>
            <person name="Chiniquy J."/>
            <person name="Lipzen A."/>
            <person name="Tritt A."/>
            <person name="Sun H."/>
            <person name="Haridas S."/>
            <person name="LaButti K."/>
            <person name="Ohm R.A."/>
            <person name="Kues U."/>
            <person name="Blanchette R.A."/>
            <person name="Grigoriev I.V."/>
            <person name="Minto R.E."/>
            <person name="Hibbett D.S."/>
        </authorList>
    </citation>
    <scope>NUCLEOTIDE SEQUENCE [LARGE SCALE GENOMIC DNA]</scope>
    <source>
        <strain evidence="1 2">FP15055 ss-10</strain>
    </source>
</reference>
<dbReference type="EMBL" id="KN880510">
    <property type="protein sequence ID" value="KIY68105.1"/>
    <property type="molecule type" value="Genomic_DNA"/>
</dbReference>
<evidence type="ECO:0000313" key="2">
    <source>
        <dbReference type="Proteomes" id="UP000054007"/>
    </source>
</evidence>
<dbReference type="SUPFAM" id="SSF52047">
    <property type="entry name" value="RNI-like"/>
    <property type="match status" value="1"/>
</dbReference>
<name>A0A0D7BCY2_9AGAR</name>
<accession>A0A0D7BCY2</accession>
<dbReference type="Proteomes" id="UP000054007">
    <property type="component" value="Unassembled WGS sequence"/>
</dbReference>
<dbReference type="OrthoDB" id="2269034at2759"/>
<dbReference type="InterPro" id="IPR032675">
    <property type="entry name" value="LRR_dom_sf"/>
</dbReference>
<gene>
    <name evidence="1" type="ORF">CYLTODRAFT_421962</name>
</gene>
<keyword evidence="2" id="KW-1185">Reference proteome</keyword>
<dbReference type="STRING" id="1314674.A0A0D7BCY2"/>
<sequence>MSAGLSVYALHSRTVFNPMHSIPDDILGLIFEAATCDSVQLITNQVPWTLTQVCRRWRAQASRICTLWNRIFLDMSTVYKIDSGTLTMLLCLLLERSREADLTITWDNMTDQDAMYSRLLTELLQPHTRRMVGLSVRGDTIEHVITGFLHCSFPRLRSLNIDLGDDLESFPSEVPETHSLITIFQDCQHLRDVALFSVPNNFIMVPWESLNTISIDGSGIWIIPKATSVTSLRVSTVWTLESDQEDTVPLTSLAHLQSLTLVEERLVRDRGLPAPLFLLSRIHAPSLTTLTIGLETMGAVVIPEFPPLPSTLVNLGVIGNMTFGPIDPETIPTIIRFLERVHVHVKTLYLEGYVVRVLASAWVNNPLLFPAVTNLRLRWARAFAEEGIRLRRAVMTREVLRESGERIVPLEEIRVYRGWSISQDTRIDFYNIREKEPEIWQTELPHLQINIQFMDFEDQHEF</sequence>
<evidence type="ECO:0000313" key="1">
    <source>
        <dbReference type="EMBL" id="KIY68105.1"/>
    </source>
</evidence>
<protein>
    <submittedName>
        <fullName evidence="1">Uncharacterized protein</fullName>
    </submittedName>
</protein>